<feature type="binding site" evidence="10">
    <location>
        <begin position="14"/>
        <end position="19"/>
    </location>
    <ligand>
        <name>substrate</name>
    </ligand>
</feature>
<dbReference type="PATRIC" id="fig|229920.5.peg.780"/>
<name>A0A0P6XYW9_9CHLR</name>
<evidence type="ECO:0000256" key="2">
    <source>
        <dbReference type="ARBA" id="ARBA00003213"/>
    </source>
</evidence>
<evidence type="ECO:0000256" key="3">
    <source>
        <dbReference type="ARBA" id="ARBA00005842"/>
    </source>
</evidence>
<keyword evidence="7 10" id="KW-0067">ATP-binding</keyword>
<organism evidence="14 15">
    <name type="scientific">Leptolinea tardivitalis</name>
    <dbReference type="NCBI Taxonomy" id="229920"/>
    <lineage>
        <taxon>Bacteria</taxon>
        <taxon>Bacillati</taxon>
        <taxon>Chloroflexota</taxon>
        <taxon>Anaerolineae</taxon>
        <taxon>Anaerolineales</taxon>
        <taxon>Anaerolineaceae</taxon>
        <taxon>Leptolinea</taxon>
    </lineage>
</organism>
<sequence length="314" mass="35573">MNKNSQVIVIVGPTASGKTEVSIKLAKRFNGEIISADSRQFYERMDIGTAKPTNSELSQVPHHLINVAQPEDIWSLARFKKAAMECIEDIHSRKKIPFVVGGTGQYIWGMIEGWTIPSEPVDQNLRIALEKWAEDLGPQGIHEVVSRLDPEAGKFIQIENVRRSIRALEVIFSSGQRFSAQRMKQPPEDLDFIILGIEWDRPALYQRVDLRIETMLNIGLVEEVRSLINSGIDPESPALSAIGYREITGYLTGKHSLDDAVMLIKRNTRQYIRRQANWFKKDDPRITWFPAGDDLADRMEQFLTNLNLSPASSS</sequence>
<keyword evidence="15" id="KW-1185">Reference proteome</keyword>
<comment type="caution">
    <text evidence="14">The sequence shown here is derived from an EMBL/GenBank/DDBJ whole genome shotgun (WGS) entry which is preliminary data.</text>
</comment>
<dbReference type="InterPro" id="IPR018022">
    <property type="entry name" value="IPT"/>
</dbReference>
<feature type="site" description="Interaction with substrate tRNA" evidence="10">
    <location>
        <position position="126"/>
    </location>
</feature>
<dbReference type="STRING" id="229920.ADM99_01645"/>
<comment type="cofactor">
    <cofactor evidence="1 10">
        <name>Mg(2+)</name>
        <dbReference type="ChEBI" id="CHEBI:18420"/>
    </cofactor>
</comment>
<protein>
    <recommendedName>
        <fullName evidence="10">tRNA dimethylallyltransferase</fullName>
        <ecNumber evidence="10">2.5.1.75</ecNumber>
    </recommendedName>
    <alternativeName>
        <fullName evidence="10">Dimethylallyl diphosphate:tRNA dimethylallyltransferase</fullName>
        <shortName evidence="10">DMAPP:tRNA dimethylallyltransferase</shortName>
        <shortName evidence="10">DMATase</shortName>
    </alternativeName>
    <alternativeName>
        <fullName evidence="10">Isopentenyl-diphosphate:tRNA isopentenyltransferase</fullName>
        <shortName evidence="10">IPP transferase</shortName>
        <shortName evidence="10">IPPT</shortName>
        <shortName evidence="10">IPTase</shortName>
    </alternativeName>
</protein>
<feature type="region of interest" description="Interaction with substrate tRNA" evidence="10">
    <location>
        <begin position="37"/>
        <end position="40"/>
    </location>
</feature>
<dbReference type="GO" id="GO:0005524">
    <property type="term" value="F:ATP binding"/>
    <property type="evidence" value="ECO:0007669"/>
    <property type="project" value="UniProtKB-UniRule"/>
</dbReference>
<dbReference type="GO" id="GO:0052381">
    <property type="term" value="F:tRNA dimethylallyltransferase activity"/>
    <property type="evidence" value="ECO:0007669"/>
    <property type="project" value="UniProtKB-UniRule"/>
</dbReference>
<comment type="caution">
    <text evidence="10">Lacks conserved residue(s) required for the propagation of feature annotation.</text>
</comment>
<evidence type="ECO:0000256" key="8">
    <source>
        <dbReference type="ARBA" id="ARBA00022842"/>
    </source>
</evidence>
<evidence type="ECO:0000256" key="13">
    <source>
        <dbReference type="RuleBase" id="RU003785"/>
    </source>
</evidence>
<dbReference type="EC" id="2.5.1.75" evidence="10"/>
<dbReference type="GO" id="GO:0006400">
    <property type="term" value="P:tRNA modification"/>
    <property type="evidence" value="ECO:0007669"/>
    <property type="project" value="TreeGrafter"/>
</dbReference>
<evidence type="ECO:0000256" key="11">
    <source>
        <dbReference type="RuleBase" id="RU003783"/>
    </source>
</evidence>
<keyword evidence="4 10" id="KW-0808">Transferase</keyword>
<evidence type="ECO:0000256" key="12">
    <source>
        <dbReference type="RuleBase" id="RU003784"/>
    </source>
</evidence>
<evidence type="ECO:0000256" key="1">
    <source>
        <dbReference type="ARBA" id="ARBA00001946"/>
    </source>
</evidence>
<evidence type="ECO:0000256" key="7">
    <source>
        <dbReference type="ARBA" id="ARBA00022840"/>
    </source>
</evidence>
<dbReference type="InterPro" id="IPR039657">
    <property type="entry name" value="Dimethylallyltransferase"/>
</dbReference>
<evidence type="ECO:0000313" key="14">
    <source>
        <dbReference type="EMBL" id="KPL74297.1"/>
    </source>
</evidence>
<comment type="subunit">
    <text evidence="10">Monomer.</text>
</comment>
<dbReference type="PANTHER" id="PTHR11088">
    <property type="entry name" value="TRNA DIMETHYLALLYLTRANSFERASE"/>
    <property type="match status" value="1"/>
</dbReference>
<dbReference type="SUPFAM" id="SSF52540">
    <property type="entry name" value="P-loop containing nucleoside triphosphate hydrolases"/>
    <property type="match status" value="1"/>
</dbReference>
<dbReference type="Pfam" id="PF01715">
    <property type="entry name" value="IPPT"/>
    <property type="match status" value="1"/>
</dbReference>
<comment type="function">
    <text evidence="2 10 12">Catalyzes the transfer of a dimethylallyl group onto the adenine at position 37 in tRNAs that read codons beginning with uridine, leading to the formation of N6-(dimethylallyl)adenosine (i(6)A).</text>
</comment>
<comment type="catalytic activity">
    <reaction evidence="9 10 11">
        <text>adenosine(37) in tRNA + dimethylallyl diphosphate = N(6)-dimethylallyladenosine(37) in tRNA + diphosphate</text>
        <dbReference type="Rhea" id="RHEA:26482"/>
        <dbReference type="Rhea" id="RHEA-COMP:10162"/>
        <dbReference type="Rhea" id="RHEA-COMP:10375"/>
        <dbReference type="ChEBI" id="CHEBI:33019"/>
        <dbReference type="ChEBI" id="CHEBI:57623"/>
        <dbReference type="ChEBI" id="CHEBI:74411"/>
        <dbReference type="ChEBI" id="CHEBI:74415"/>
        <dbReference type="EC" id="2.5.1.75"/>
    </reaction>
</comment>
<dbReference type="HAMAP" id="MF_00185">
    <property type="entry name" value="IPP_trans"/>
    <property type="match status" value="1"/>
</dbReference>
<evidence type="ECO:0000256" key="4">
    <source>
        <dbReference type="ARBA" id="ARBA00022679"/>
    </source>
</evidence>
<dbReference type="Gene3D" id="3.40.50.300">
    <property type="entry name" value="P-loop containing nucleotide triphosphate hydrolases"/>
    <property type="match status" value="1"/>
</dbReference>
<accession>A0A0P6XYW9</accession>
<keyword evidence="5 10" id="KW-0819">tRNA processing</keyword>
<evidence type="ECO:0000313" key="15">
    <source>
        <dbReference type="Proteomes" id="UP000050430"/>
    </source>
</evidence>
<dbReference type="Proteomes" id="UP000050430">
    <property type="component" value="Unassembled WGS sequence"/>
</dbReference>
<comment type="similarity">
    <text evidence="3 10 13">Belongs to the IPP transferase family.</text>
</comment>
<dbReference type="OrthoDB" id="9776390at2"/>
<keyword evidence="6 10" id="KW-0547">Nucleotide-binding</keyword>
<dbReference type="NCBIfam" id="TIGR00174">
    <property type="entry name" value="miaA"/>
    <property type="match status" value="1"/>
</dbReference>
<evidence type="ECO:0000256" key="9">
    <source>
        <dbReference type="ARBA" id="ARBA00049563"/>
    </source>
</evidence>
<reference evidence="14 15" key="1">
    <citation type="submission" date="2015-07" db="EMBL/GenBank/DDBJ databases">
        <title>Genome sequence of Leptolinea tardivitalis DSM 16556.</title>
        <authorList>
            <person name="Hemp J."/>
            <person name="Ward L.M."/>
            <person name="Pace L.A."/>
            <person name="Fischer W.W."/>
        </authorList>
    </citation>
    <scope>NUCLEOTIDE SEQUENCE [LARGE SCALE GENOMIC DNA]</scope>
    <source>
        <strain evidence="14 15">YMTK-2</strain>
    </source>
</reference>
<evidence type="ECO:0000256" key="5">
    <source>
        <dbReference type="ARBA" id="ARBA00022694"/>
    </source>
</evidence>
<evidence type="ECO:0000256" key="10">
    <source>
        <dbReference type="HAMAP-Rule" id="MF_00185"/>
    </source>
</evidence>
<keyword evidence="8 10" id="KW-0460">Magnesium</keyword>
<dbReference type="RefSeq" id="WP_062420787.1">
    <property type="nucleotide sequence ID" value="NZ_BBYA01000004.1"/>
</dbReference>
<gene>
    <name evidence="10" type="primary">miaA</name>
    <name evidence="14" type="ORF">ADM99_01645</name>
</gene>
<dbReference type="Gene3D" id="1.10.20.140">
    <property type="match status" value="1"/>
</dbReference>
<dbReference type="AlphaFoldDB" id="A0A0P6XYW9"/>
<feature type="site" description="Interaction with substrate tRNA" evidence="10">
    <location>
        <position position="103"/>
    </location>
</feature>
<dbReference type="InterPro" id="IPR027417">
    <property type="entry name" value="P-loop_NTPase"/>
</dbReference>
<feature type="binding site" evidence="10">
    <location>
        <begin position="12"/>
        <end position="19"/>
    </location>
    <ligand>
        <name>ATP</name>
        <dbReference type="ChEBI" id="CHEBI:30616"/>
    </ligand>
</feature>
<evidence type="ECO:0000256" key="6">
    <source>
        <dbReference type="ARBA" id="ARBA00022741"/>
    </source>
</evidence>
<proteinExistence type="inferred from homology"/>
<dbReference type="PANTHER" id="PTHR11088:SF60">
    <property type="entry name" value="TRNA DIMETHYLALLYLTRANSFERASE"/>
    <property type="match status" value="1"/>
</dbReference>
<dbReference type="EMBL" id="LGCK01000003">
    <property type="protein sequence ID" value="KPL74297.1"/>
    <property type="molecule type" value="Genomic_DNA"/>
</dbReference>